<accession>A0AAQ3QT06</accession>
<keyword evidence="2" id="KW-1185">Reference proteome</keyword>
<evidence type="ECO:0000313" key="1">
    <source>
        <dbReference type="EMBL" id="WOL20158.1"/>
    </source>
</evidence>
<protein>
    <submittedName>
        <fullName evidence="1">Uncharacterized protein</fullName>
    </submittedName>
</protein>
<sequence length="286" mass="32513">MTSTWTHHLHSPAATRIPIFSTLTPRRVLYPPGIPSSYNPNGVGSSNIPIISSRVNGLRGGYSRQHDERFMLPSAQTNTGAILVLSKHLGQYSDVISRWESITLNLVNEKNWPDNKSKMCYIENLLGETEKKIWIQWRMAYPTEYDELTNIADDPQNVLSQIRRMFLLEDPTTGSTEEQNRAYEDLKRLSCINVKDLFDFINDYKVLAAKSGRMYVSSELSEKFFRKMPPIIGKELEAAFAQKHPGNDFSRSILPGRVFPQGLAVLVGIERWRVQPPGRVVILGFS</sequence>
<gene>
    <name evidence="1" type="ORF">Cni_G28960</name>
</gene>
<name>A0AAQ3QT06_9LILI</name>
<organism evidence="1 2">
    <name type="scientific">Canna indica</name>
    <name type="common">Indian-shot</name>
    <dbReference type="NCBI Taxonomy" id="4628"/>
    <lineage>
        <taxon>Eukaryota</taxon>
        <taxon>Viridiplantae</taxon>
        <taxon>Streptophyta</taxon>
        <taxon>Embryophyta</taxon>
        <taxon>Tracheophyta</taxon>
        <taxon>Spermatophyta</taxon>
        <taxon>Magnoliopsida</taxon>
        <taxon>Liliopsida</taxon>
        <taxon>Zingiberales</taxon>
        <taxon>Cannaceae</taxon>
        <taxon>Canna</taxon>
    </lineage>
</organism>
<evidence type="ECO:0000313" key="2">
    <source>
        <dbReference type="Proteomes" id="UP001327560"/>
    </source>
</evidence>
<dbReference type="EMBL" id="CP136898">
    <property type="protein sequence ID" value="WOL20158.1"/>
    <property type="molecule type" value="Genomic_DNA"/>
</dbReference>
<proteinExistence type="predicted"/>
<dbReference type="AlphaFoldDB" id="A0AAQ3QT06"/>
<dbReference type="Proteomes" id="UP001327560">
    <property type="component" value="Chromosome 9"/>
</dbReference>
<reference evidence="1 2" key="1">
    <citation type="submission" date="2023-10" db="EMBL/GenBank/DDBJ databases">
        <title>Chromosome-scale genome assembly provides insights into flower coloration mechanisms of Canna indica.</title>
        <authorList>
            <person name="Li C."/>
        </authorList>
    </citation>
    <scope>NUCLEOTIDE SEQUENCE [LARGE SCALE GENOMIC DNA]</scope>
    <source>
        <tissue evidence="1">Flower</tissue>
    </source>
</reference>
<dbReference type="Pfam" id="PF22909">
    <property type="entry name" value="Caulimovir_coat_dom"/>
    <property type="match status" value="1"/>
</dbReference>